<dbReference type="Proteomes" id="UP001168528">
    <property type="component" value="Unassembled WGS sequence"/>
</dbReference>
<protein>
    <submittedName>
        <fullName evidence="1">Uncharacterized protein</fullName>
    </submittedName>
</protein>
<sequence>MPKFNRAHFKANAKVFDKQCAWCGTEFFASRSQAQYCSSTCRGYASQARKGDELVPWPTPDPTIESLMSQVAFLKGQLTQAYKQIDELKAIIDSQNLIK</sequence>
<keyword evidence="2" id="KW-1185">Reference proteome</keyword>
<comment type="caution">
    <text evidence="1">The sequence shown here is derived from an EMBL/GenBank/DDBJ whole genome shotgun (WGS) entry which is preliminary data.</text>
</comment>
<evidence type="ECO:0000313" key="1">
    <source>
        <dbReference type="EMBL" id="MDO1451068.1"/>
    </source>
</evidence>
<gene>
    <name evidence="1" type="ORF">Q0590_32640</name>
</gene>
<reference evidence="1" key="1">
    <citation type="submission" date="2023-07" db="EMBL/GenBank/DDBJ databases">
        <title>The genome sequence of Rhodocytophaga aerolata KACC 12507.</title>
        <authorList>
            <person name="Zhang X."/>
        </authorList>
    </citation>
    <scope>NUCLEOTIDE SEQUENCE</scope>
    <source>
        <strain evidence="1">KACC 12507</strain>
    </source>
</reference>
<organism evidence="1 2">
    <name type="scientific">Rhodocytophaga aerolata</name>
    <dbReference type="NCBI Taxonomy" id="455078"/>
    <lineage>
        <taxon>Bacteria</taxon>
        <taxon>Pseudomonadati</taxon>
        <taxon>Bacteroidota</taxon>
        <taxon>Cytophagia</taxon>
        <taxon>Cytophagales</taxon>
        <taxon>Rhodocytophagaceae</taxon>
        <taxon>Rhodocytophaga</taxon>
    </lineage>
</organism>
<dbReference type="RefSeq" id="WP_302041868.1">
    <property type="nucleotide sequence ID" value="NZ_JAUKPO010000042.1"/>
</dbReference>
<evidence type="ECO:0000313" key="2">
    <source>
        <dbReference type="Proteomes" id="UP001168528"/>
    </source>
</evidence>
<proteinExistence type="predicted"/>
<dbReference type="EMBL" id="JAUKPO010000042">
    <property type="protein sequence ID" value="MDO1451068.1"/>
    <property type="molecule type" value="Genomic_DNA"/>
</dbReference>
<accession>A0ABT8RG39</accession>
<name>A0ABT8RG39_9BACT</name>